<organism evidence="3 4">
    <name type="scientific">Candidatus Desulfatibia profunda</name>
    <dbReference type="NCBI Taxonomy" id="2841695"/>
    <lineage>
        <taxon>Bacteria</taxon>
        <taxon>Pseudomonadati</taxon>
        <taxon>Thermodesulfobacteriota</taxon>
        <taxon>Desulfobacteria</taxon>
        <taxon>Desulfobacterales</taxon>
        <taxon>Desulfobacterales incertae sedis</taxon>
        <taxon>Candidatus Desulfatibia</taxon>
    </lineage>
</organism>
<feature type="signal peptide" evidence="2">
    <location>
        <begin position="1"/>
        <end position="22"/>
    </location>
</feature>
<evidence type="ECO:0000313" key="4">
    <source>
        <dbReference type="Proteomes" id="UP000603434"/>
    </source>
</evidence>
<reference evidence="3 4" key="1">
    <citation type="submission" date="2020-08" db="EMBL/GenBank/DDBJ databases">
        <title>Bridging the membrane lipid divide: bacteria of the FCB group superphylum have the potential to synthesize archaeal ether lipids.</title>
        <authorList>
            <person name="Villanueva L."/>
            <person name="Von Meijenfeldt F.A.B."/>
            <person name="Westbye A.B."/>
            <person name="Yadav S."/>
            <person name="Hopmans E.C."/>
            <person name="Dutilh B.E."/>
            <person name="Sinninghe Damste J.S."/>
        </authorList>
    </citation>
    <scope>NUCLEOTIDE SEQUENCE [LARGE SCALE GENOMIC DNA]</scope>
    <source>
        <strain evidence="3">NIOZ-UU30</strain>
    </source>
</reference>
<dbReference type="SUPFAM" id="SSF56300">
    <property type="entry name" value="Metallo-dependent phosphatases"/>
    <property type="match status" value="1"/>
</dbReference>
<dbReference type="InterPro" id="IPR029052">
    <property type="entry name" value="Metallo-depent_PP-like"/>
</dbReference>
<comment type="caution">
    <text evidence="3">The sequence shown here is derived from an EMBL/GenBank/DDBJ whole genome shotgun (WGS) entry which is preliminary data.</text>
</comment>
<gene>
    <name evidence="3" type="ORF">H8E23_18265</name>
</gene>
<feature type="chain" id="PRO_5035305267" evidence="2">
    <location>
        <begin position="23"/>
        <end position="634"/>
    </location>
</feature>
<name>A0A8J6NQ17_9BACT</name>
<dbReference type="GO" id="GO:0003993">
    <property type="term" value="F:acid phosphatase activity"/>
    <property type="evidence" value="ECO:0007669"/>
    <property type="project" value="InterPro"/>
</dbReference>
<sequence>MKKRYLFLAMVAVGLFWASHGAAITKNDIPASHANIFLDTDGKMYIKDRAGNRHDLQPEKPRYTLRMVHGNPTGTQWGITFYFHDSAYGLTLERGTLYYGFIHHGDGRYNLPVFYKRAAQIVDGRAGIDILKRLAGKYDLVNWQTTGKGTLGYRVADARGNLLYDGKIAFTGTGPFTVDTSIIEGPFVCKVGPTSATIAFETNVPAAGRIFINDRTFFDSARTWHEIAVSGLSPDRVYTYTVSTDRGRHQETCRFKTAPNSGARVPFVFAYASDSRAGQGGGERNIWGANAYMMKRIMAVVNAKNAAFLQFTGDQINGYTNSVSEQRLQYSNWKRAIEPWAGYTPVITGMGNHEFLGHAWDDKSDDGMQCDRFPFESESSEAVFAAAFVNPENGPDSEDGASYDPNPDGKDFPGYKENVFYYTYDNVAVVVLNSNYWYSPSLPQKTYLGGNLHGYIMDNQLAWLKKTLAELEKDENIDFVFITQHTPAFPNGGHVQDSMWYGGSNEPRPYVAGKPVAKGIIERRDEYLKILLEHAKVVAMLTGDEHNYSRLLLKNGVKIYAEDKYLPEHPLQITRPIWQINNGAAGAPYYARESTFWYDHLKGFTTQSAVVFFHIHGRSLKMEVVNPETLDRIE</sequence>
<proteinExistence type="predicted"/>
<evidence type="ECO:0000256" key="1">
    <source>
        <dbReference type="ARBA" id="ARBA00022729"/>
    </source>
</evidence>
<dbReference type="InterPro" id="IPR039331">
    <property type="entry name" value="PAPs-like"/>
</dbReference>
<dbReference type="AlphaFoldDB" id="A0A8J6NQ17"/>
<dbReference type="Proteomes" id="UP000603434">
    <property type="component" value="Unassembled WGS sequence"/>
</dbReference>
<accession>A0A8J6NQ17</accession>
<dbReference type="PANTHER" id="PTHR22953">
    <property type="entry name" value="ACID PHOSPHATASE RELATED"/>
    <property type="match status" value="1"/>
</dbReference>
<dbReference type="EMBL" id="JACNJH010000289">
    <property type="protein sequence ID" value="MBC8363330.1"/>
    <property type="molecule type" value="Genomic_DNA"/>
</dbReference>
<evidence type="ECO:0000313" key="3">
    <source>
        <dbReference type="EMBL" id="MBC8363330.1"/>
    </source>
</evidence>
<keyword evidence="1 2" id="KW-0732">Signal</keyword>
<dbReference type="Gene3D" id="3.60.21.10">
    <property type="match status" value="1"/>
</dbReference>
<evidence type="ECO:0000256" key="2">
    <source>
        <dbReference type="SAM" id="SignalP"/>
    </source>
</evidence>
<protein>
    <submittedName>
        <fullName evidence="3">Metallophosphoesterase</fullName>
    </submittedName>
</protein>
<dbReference type="PANTHER" id="PTHR22953:SF153">
    <property type="entry name" value="PURPLE ACID PHOSPHATASE"/>
    <property type="match status" value="1"/>
</dbReference>